<evidence type="ECO:0000313" key="2">
    <source>
        <dbReference type="Proteomes" id="UP001055879"/>
    </source>
</evidence>
<reference evidence="2" key="1">
    <citation type="journal article" date="2022" name="Mol. Ecol. Resour.">
        <title>The genomes of chicory, endive, great burdock and yacon provide insights into Asteraceae palaeo-polyploidization history and plant inulin production.</title>
        <authorList>
            <person name="Fan W."/>
            <person name="Wang S."/>
            <person name="Wang H."/>
            <person name="Wang A."/>
            <person name="Jiang F."/>
            <person name="Liu H."/>
            <person name="Zhao H."/>
            <person name="Xu D."/>
            <person name="Zhang Y."/>
        </authorList>
    </citation>
    <scope>NUCLEOTIDE SEQUENCE [LARGE SCALE GENOMIC DNA]</scope>
    <source>
        <strain evidence="2">cv. Niubang</strain>
    </source>
</reference>
<comment type="caution">
    <text evidence="1">The sequence shown here is derived from an EMBL/GenBank/DDBJ whole genome shotgun (WGS) entry which is preliminary data.</text>
</comment>
<dbReference type="Proteomes" id="UP001055879">
    <property type="component" value="Linkage Group LG07"/>
</dbReference>
<reference evidence="1 2" key="2">
    <citation type="journal article" date="2022" name="Mol. Ecol. Resour.">
        <title>The genomes of chicory, endive, great burdock and yacon provide insights into Asteraceae paleo-polyploidization history and plant inulin production.</title>
        <authorList>
            <person name="Fan W."/>
            <person name="Wang S."/>
            <person name="Wang H."/>
            <person name="Wang A."/>
            <person name="Jiang F."/>
            <person name="Liu H."/>
            <person name="Zhao H."/>
            <person name="Xu D."/>
            <person name="Zhang Y."/>
        </authorList>
    </citation>
    <scope>NUCLEOTIDE SEQUENCE [LARGE SCALE GENOMIC DNA]</scope>
    <source>
        <strain evidence="2">cv. Niubang</strain>
    </source>
</reference>
<evidence type="ECO:0000313" key="1">
    <source>
        <dbReference type="EMBL" id="KAI3715766.1"/>
    </source>
</evidence>
<proteinExistence type="predicted"/>
<dbReference type="EMBL" id="CM042053">
    <property type="protein sequence ID" value="KAI3715766.1"/>
    <property type="molecule type" value="Genomic_DNA"/>
</dbReference>
<accession>A0ACB9B1X9</accession>
<keyword evidence="2" id="KW-1185">Reference proteome</keyword>
<sequence>MPPRRHPQVHRLDEVYEGELEQRFMARMKARLDQMVDQLTNRMKDLVNRRERQPGTPLQMDDDDFKNVFGDGDNLSSKGIMRMRVRRVPEIDRGIERLE</sequence>
<name>A0ACB9B1X9_ARCLA</name>
<gene>
    <name evidence="1" type="ORF">L6452_22753</name>
</gene>
<organism evidence="1 2">
    <name type="scientific">Arctium lappa</name>
    <name type="common">Greater burdock</name>
    <name type="synonym">Lappa major</name>
    <dbReference type="NCBI Taxonomy" id="4217"/>
    <lineage>
        <taxon>Eukaryota</taxon>
        <taxon>Viridiplantae</taxon>
        <taxon>Streptophyta</taxon>
        <taxon>Embryophyta</taxon>
        <taxon>Tracheophyta</taxon>
        <taxon>Spermatophyta</taxon>
        <taxon>Magnoliopsida</taxon>
        <taxon>eudicotyledons</taxon>
        <taxon>Gunneridae</taxon>
        <taxon>Pentapetalae</taxon>
        <taxon>asterids</taxon>
        <taxon>campanulids</taxon>
        <taxon>Asterales</taxon>
        <taxon>Asteraceae</taxon>
        <taxon>Carduoideae</taxon>
        <taxon>Cardueae</taxon>
        <taxon>Arctiinae</taxon>
        <taxon>Arctium</taxon>
    </lineage>
</organism>
<protein>
    <submittedName>
        <fullName evidence="1">Uncharacterized protein</fullName>
    </submittedName>
</protein>